<dbReference type="AlphaFoldDB" id="A0A6N9Z6N3"/>
<accession>A0A6N9Z6N3</accession>
<sequence>MRHSFALPNSLPGKFVTGCAAVAMALSCAGMGAFATTALAADEPVYSPVEPSDAARNYAVNLPEGSTEAQLKAAVAEAEKMGDVVALAQYPQFGTFFVQAKSKSFAKDYAAKATADGISLVSVGATRQARVPDGENVVDKYGKSGASLFSLRRLSDDSQFAKEQALQSDPATTANGAWGVLAIGADKAADITDKDVPLAPVTVGVIDAGIDARHAEFRNSDGSSQIDASRSVGCQNNGIPDQSYEAWQPTTSSHGTHVAGTIAAASNGVGVDGVDPKVKIVAIKAGNDAGSLYPEYVVCAFDWAANHGIDVTNNSYYVDPWEFWVPSDPTQAAGYEAVRRAVAYATSKGVVSVAAAGNSDQNLDDPAPDSGSPNDVSGDPDGKTVIKDRDVKNGVDIPAQLPGVVNVSAVGETKWGELGSYSRASFSNYGAKNIDVAAPGLYIYSSVDPDIDGGSYSYYSGTSMASPHAAGVAALIKGIHPDYTPEQVVALMKKQAAEHYGQLADPSGDAGKEYRGAGLVNALAAVTKDQPQPTLSEPEYSTDGGKTWSPLKDATVKGKATVRVSASGPVSALSLTVAGKSGSAKAEKKAHDNALTVSVDVTFDKAGKQSADVAANGLNDYAEADDDVSASTAFASAAADAGGSGDQGGDKGNGGATVPGSKPEAKPVVKTQTPVKPSDGKIGDTGAAVAAVAVVAVALAAIAGAILVRRKRA</sequence>
<evidence type="ECO:0000313" key="12">
    <source>
        <dbReference type="EMBL" id="NEG90369.1"/>
    </source>
</evidence>
<protein>
    <submittedName>
        <fullName evidence="12">S8 family serine peptidase</fullName>
    </submittedName>
</protein>
<proteinExistence type="inferred from homology"/>
<feature type="region of interest" description="Disordered" evidence="8">
    <location>
        <begin position="528"/>
        <end position="551"/>
    </location>
</feature>
<dbReference type="Proteomes" id="UP000469194">
    <property type="component" value="Unassembled WGS sequence"/>
</dbReference>
<feature type="region of interest" description="Disordered" evidence="8">
    <location>
        <begin position="357"/>
        <end position="387"/>
    </location>
</feature>
<name>A0A6N9Z6N3_9BIFI</name>
<dbReference type="PROSITE" id="PS00138">
    <property type="entry name" value="SUBTILASE_SER"/>
    <property type="match status" value="1"/>
</dbReference>
<feature type="active site" description="Charge relay system" evidence="5 6">
    <location>
        <position position="254"/>
    </location>
</feature>
<feature type="active site" description="Charge relay system" evidence="5 6">
    <location>
        <position position="463"/>
    </location>
</feature>
<dbReference type="InterPro" id="IPR022398">
    <property type="entry name" value="Peptidase_S8_His-AS"/>
</dbReference>
<keyword evidence="3 6" id="KW-0378">Hydrolase</keyword>
<keyword evidence="4 6" id="KW-0720">Serine protease</keyword>
<dbReference type="InterPro" id="IPR050131">
    <property type="entry name" value="Peptidase_S8_subtilisin-like"/>
</dbReference>
<dbReference type="PANTHER" id="PTHR43806">
    <property type="entry name" value="PEPTIDASE S8"/>
    <property type="match status" value="1"/>
</dbReference>
<dbReference type="InterPro" id="IPR015500">
    <property type="entry name" value="Peptidase_S8_subtilisin-rel"/>
</dbReference>
<evidence type="ECO:0000313" key="13">
    <source>
        <dbReference type="Proteomes" id="UP000469194"/>
    </source>
</evidence>
<dbReference type="PROSITE" id="PS00136">
    <property type="entry name" value="SUBTILASE_ASP"/>
    <property type="match status" value="1"/>
</dbReference>
<dbReference type="SUPFAM" id="SSF52743">
    <property type="entry name" value="Subtilisin-like"/>
    <property type="match status" value="1"/>
</dbReference>
<feature type="transmembrane region" description="Helical" evidence="9">
    <location>
        <begin position="686"/>
        <end position="708"/>
    </location>
</feature>
<feature type="compositionally biased region" description="Gly residues" evidence="8">
    <location>
        <begin position="642"/>
        <end position="657"/>
    </location>
</feature>
<evidence type="ECO:0000256" key="2">
    <source>
        <dbReference type="ARBA" id="ARBA00022670"/>
    </source>
</evidence>
<dbReference type="InterPro" id="IPR000209">
    <property type="entry name" value="Peptidase_S8/S53_dom"/>
</dbReference>
<dbReference type="EMBL" id="WHZW01000024">
    <property type="protein sequence ID" value="NEG90369.1"/>
    <property type="molecule type" value="Genomic_DNA"/>
</dbReference>
<evidence type="ECO:0000256" key="1">
    <source>
        <dbReference type="ARBA" id="ARBA00011073"/>
    </source>
</evidence>
<evidence type="ECO:0000256" key="7">
    <source>
        <dbReference type="RuleBase" id="RU003355"/>
    </source>
</evidence>
<keyword evidence="9" id="KW-0812">Transmembrane</keyword>
<dbReference type="InterPro" id="IPR023828">
    <property type="entry name" value="Peptidase_S8_Ser-AS"/>
</dbReference>
<evidence type="ECO:0000256" key="6">
    <source>
        <dbReference type="PROSITE-ProRule" id="PRU01240"/>
    </source>
</evidence>
<gene>
    <name evidence="12" type="ORF">GFD25_10325</name>
</gene>
<comment type="caution">
    <text evidence="12">The sequence shown here is derived from an EMBL/GenBank/DDBJ whole genome shotgun (WGS) entry which is preliminary data.</text>
</comment>
<evidence type="ECO:0000256" key="10">
    <source>
        <dbReference type="SAM" id="SignalP"/>
    </source>
</evidence>
<evidence type="ECO:0000256" key="5">
    <source>
        <dbReference type="PIRSR" id="PIRSR615500-1"/>
    </source>
</evidence>
<keyword evidence="2 6" id="KW-0645">Protease</keyword>
<feature type="chain" id="PRO_5027059070" evidence="10">
    <location>
        <begin position="41"/>
        <end position="713"/>
    </location>
</feature>
<evidence type="ECO:0000256" key="8">
    <source>
        <dbReference type="SAM" id="MobiDB-lite"/>
    </source>
</evidence>
<dbReference type="RefSeq" id="WP_163232569.1">
    <property type="nucleotide sequence ID" value="NZ_WHZW01000024.1"/>
</dbReference>
<feature type="domain" description="Peptidase S8/S53" evidence="11">
    <location>
        <begin position="201"/>
        <end position="499"/>
    </location>
</feature>
<dbReference type="Pfam" id="PF00082">
    <property type="entry name" value="Peptidase_S8"/>
    <property type="match status" value="1"/>
</dbReference>
<keyword evidence="13" id="KW-1185">Reference proteome</keyword>
<dbReference type="PROSITE" id="PS00137">
    <property type="entry name" value="SUBTILASE_HIS"/>
    <property type="match status" value="1"/>
</dbReference>
<dbReference type="PROSITE" id="PS51257">
    <property type="entry name" value="PROKAR_LIPOPROTEIN"/>
    <property type="match status" value="1"/>
</dbReference>
<dbReference type="InterPro" id="IPR036852">
    <property type="entry name" value="Peptidase_S8/S53_dom_sf"/>
</dbReference>
<keyword evidence="10" id="KW-0732">Signal</keyword>
<dbReference type="GO" id="GO:0006508">
    <property type="term" value="P:proteolysis"/>
    <property type="evidence" value="ECO:0007669"/>
    <property type="project" value="UniProtKB-KW"/>
</dbReference>
<dbReference type="Gene3D" id="3.40.50.200">
    <property type="entry name" value="Peptidase S8/S53 domain"/>
    <property type="match status" value="1"/>
</dbReference>
<dbReference type="PRINTS" id="PR00723">
    <property type="entry name" value="SUBTILISIN"/>
</dbReference>
<dbReference type="GO" id="GO:0004252">
    <property type="term" value="F:serine-type endopeptidase activity"/>
    <property type="evidence" value="ECO:0007669"/>
    <property type="project" value="UniProtKB-UniRule"/>
</dbReference>
<feature type="active site" description="Charge relay system" evidence="5 6">
    <location>
        <position position="207"/>
    </location>
</feature>
<evidence type="ECO:0000256" key="9">
    <source>
        <dbReference type="SAM" id="Phobius"/>
    </source>
</evidence>
<keyword evidence="9" id="KW-0472">Membrane</keyword>
<dbReference type="InterPro" id="IPR023827">
    <property type="entry name" value="Peptidase_S8_Asp-AS"/>
</dbReference>
<evidence type="ECO:0000256" key="4">
    <source>
        <dbReference type="ARBA" id="ARBA00022825"/>
    </source>
</evidence>
<comment type="similarity">
    <text evidence="1 6 7">Belongs to the peptidase S8 family.</text>
</comment>
<organism evidence="12 13">
    <name type="scientific">Bifidobacterium aerophilum</name>
    <dbReference type="NCBI Taxonomy" id="1798155"/>
    <lineage>
        <taxon>Bacteria</taxon>
        <taxon>Bacillati</taxon>
        <taxon>Actinomycetota</taxon>
        <taxon>Actinomycetes</taxon>
        <taxon>Bifidobacteriales</taxon>
        <taxon>Bifidobacteriaceae</taxon>
        <taxon>Bifidobacterium</taxon>
    </lineage>
</organism>
<reference evidence="12 13" key="1">
    <citation type="submission" date="2019-10" db="EMBL/GenBank/DDBJ databases">
        <title>Bifidobacterium from non-human primates.</title>
        <authorList>
            <person name="Modesto M."/>
        </authorList>
    </citation>
    <scope>NUCLEOTIDE SEQUENCE [LARGE SCALE GENOMIC DNA]</scope>
    <source>
        <strain evidence="12 13">TRE17</strain>
    </source>
</reference>
<evidence type="ECO:0000256" key="3">
    <source>
        <dbReference type="ARBA" id="ARBA00022801"/>
    </source>
</evidence>
<evidence type="ECO:0000259" key="11">
    <source>
        <dbReference type="Pfam" id="PF00082"/>
    </source>
</evidence>
<feature type="signal peptide" evidence="10">
    <location>
        <begin position="1"/>
        <end position="40"/>
    </location>
</feature>
<dbReference type="PROSITE" id="PS51892">
    <property type="entry name" value="SUBTILASE"/>
    <property type="match status" value="1"/>
</dbReference>
<feature type="region of interest" description="Disordered" evidence="8">
    <location>
        <begin position="639"/>
        <end position="682"/>
    </location>
</feature>
<dbReference type="PANTHER" id="PTHR43806:SF11">
    <property type="entry name" value="CEREVISIN-RELATED"/>
    <property type="match status" value="1"/>
</dbReference>
<keyword evidence="9" id="KW-1133">Transmembrane helix</keyword>